<dbReference type="InterPro" id="IPR006860">
    <property type="entry name" value="FecR"/>
</dbReference>
<feature type="domain" description="FecR protein" evidence="1">
    <location>
        <begin position="71"/>
        <end position="165"/>
    </location>
</feature>
<evidence type="ECO:0000259" key="1">
    <source>
        <dbReference type="Pfam" id="PF04773"/>
    </source>
</evidence>
<evidence type="ECO:0000313" key="2">
    <source>
        <dbReference type="EMBL" id="MET3613884.1"/>
    </source>
</evidence>
<organism evidence="2 3">
    <name type="scientific">Rhizobium aquaticum</name>
    <dbReference type="NCBI Taxonomy" id="1549636"/>
    <lineage>
        <taxon>Bacteria</taxon>
        <taxon>Pseudomonadati</taxon>
        <taxon>Pseudomonadota</taxon>
        <taxon>Alphaproteobacteria</taxon>
        <taxon>Hyphomicrobiales</taxon>
        <taxon>Rhizobiaceae</taxon>
        <taxon>Rhizobium/Agrobacterium group</taxon>
        <taxon>Rhizobium</taxon>
    </lineage>
</organism>
<gene>
    <name evidence="2" type="ORF">ABID16_002213</name>
</gene>
<name>A0ABV2J1V9_9HYPH</name>
<accession>A0ABV2J1V9</accession>
<sequence length="231" mass="24163">MPVEFQAERGSLSRRAFVGGIAGGVVIGVVGPAAGDVALGKVLSIDGELTRNNPARAEALAVGASLMESDLLATGRESFARLKLGADTDILLGPETQLLIDRYLAGQGGELQLMSGQMLFDRPEGLPKIDLSVKTTFGMIGVRGTKFFAGPLKGIFSVYVEHGRVDVSNAGVSRRVTAGEGLDIPPAKDGFRSLGDNARDAAAMARLAVPTLPSRWAQARVKDAYASVGLR</sequence>
<protein>
    <recommendedName>
        <fullName evidence="1">FecR protein domain-containing protein</fullName>
    </recommendedName>
</protein>
<dbReference type="Gene3D" id="2.60.120.1440">
    <property type="match status" value="1"/>
</dbReference>
<keyword evidence="3" id="KW-1185">Reference proteome</keyword>
<dbReference type="Proteomes" id="UP001549047">
    <property type="component" value="Unassembled WGS sequence"/>
</dbReference>
<dbReference type="PANTHER" id="PTHR38731">
    <property type="entry name" value="LIPL45-RELATED LIPOPROTEIN-RELATED"/>
    <property type="match status" value="1"/>
</dbReference>
<dbReference type="RefSeq" id="WP_354556380.1">
    <property type="nucleotide sequence ID" value="NZ_JBEPMB010000002.1"/>
</dbReference>
<dbReference type="PANTHER" id="PTHR38731:SF3">
    <property type="entry name" value="BLL6125 PROTEIN"/>
    <property type="match status" value="1"/>
</dbReference>
<dbReference type="EMBL" id="JBEPMB010000002">
    <property type="protein sequence ID" value="MET3613884.1"/>
    <property type="molecule type" value="Genomic_DNA"/>
</dbReference>
<evidence type="ECO:0000313" key="3">
    <source>
        <dbReference type="Proteomes" id="UP001549047"/>
    </source>
</evidence>
<comment type="caution">
    <text evidence="2">The sequence shown here is derived from an EMBL/GenBank/DDBJ whole genome shotgun (WGS) entry which is preliminary data.</text>
</comment>
<dbReference type="Pfam" id="PF04773">
    <property type="entry name" value="FecR"/>
    <property type="match status" value="1"/>
</dbReference>
<reference evidence="2 3" key="1">
    <citation type="submission" date="2024-06" db="EMBL/GenBank/DDBJ databases">
        <title>Genomic Encyclopedia of Type Strains, Phase IV (KMG-IV): sequencing the most valuable type-strain genomes for metagenomic binning, comparative biology and taxonomic classification.</title>
        <authorList>
            <person name="Goeker M."/>
        </authorList>
    </citation>
    <scope>NUCLEOTIDE SEQUENCE [LARGE SCALE GENOMIC DNA]</scope>
    <source>
        <strain evidence="2 3">DSM 29780</strain>
    </source>
</reference>
<proteinExistence type="predicted"/>